<evidence type="ECO:0008006" key="3">
    <source>
        <dbReference type="Google" id="ProtNLM"/>
    </source>
</evidence>
<dbReference type="RefSeq" id="WP_173082673.1">
    <property type="nucleotide sequence ID" value="NZ_BLTE01000005.1"/>
</dbReference>
<dbReference type="InterPro" id="IPR021133">
    <property type="entry name" value="HEAT_type_2"/>
</dbReference>
<keyword evidence="2" id="KW-1185">Reference proteome</keyword>
<evidence type="ECO:0000313" key="1">
    <source>
        <dbReference type="EMBL" id="GFK93542.1"/>
    </source>
</evidence>
<proteinExistence type="predicted"/>
<dbReference type="AlphaFoldDB" id="A0A6V8LLK3"/>
<name>A0A6V8LLK3_9BACT</name>
<dbReference type="PROSITE" id="PS50077">
    <property type="entry name" value="HEAT_REPEAT"/>
    <property type="match status" value="1"/>
</dbReference>
<dbReference type="Proteomes" id="UP000494245">
    <property type="component" value="Unassembled WGS sequence"/>
</dbReference>
<evidence type="ECO:0000313" key="2">
    <source>
        <dbReference type="Proteomes" id="UP000494245"/>
    </source>
</evidence>
<reference evidence="1 2" key="2">
    <citation type="submission" date="2020-05" db="EMBL/GenBank/DDBJ databases">
        <title>Draft genome sequence of Desulfovibrio sp. strainFSS-1.</title>
        <authorList>
            <person name="Shimoshige H."/>
            <person name="Kobayashi H."/>
            <person name="Maekawa T."/>
        </authorList>
    </citation>
    <scope>NUCLEOTIDE SEQUENCE [LARGE SCALE GENOMIC DNA]</scope>
    <source>
        <strain evidence="1 2">SIID29052-01</strain>
    </source>
</reference>
<gene>
    <name evidence="1" type="ORF">NNJEOMEG_01376</name>
</gene>
<comment type="caution">
    <text evidence="1">The sequence shown here is derived from an EMBL/GenBank/DDBJ whole genome shotgun (WGS) entry which is preliminary data.</text>
</comment>
<accession>A0A6V8LLK3</accession>
<organism evidence="1 2">
    <name type="scientific">Fundidesulfovibrio magnetotacticus</name>
    <dbReference type="NCBI Taxonomy" id="2730080"/>
    <lineage>
        <taxon>Bacteria</taxon>
        <taxon>Pseudomonadati</taxon>
        <taxon>Thermodesulfobacteriota</taxon>
        <taxon>Desulfovibrionia</taxon>
        <taxon>Desulfovibrionales</taxon>
        <taxon>Desulfovibrionaceae</taxon>
        <taxon>Fundidesulfovibrio</taxon>
    </lineage>
</organism>
<reference evidence="1 2" key="1">
    <citation type="submission" date="2020-04" db="EMBL/GenBank/DDBJ databases">
        <authorList>
            <consortium name="Desulfovibrio sp. FSS-1 genome sequencing consortium"/>
            <person name="Shimoshige H."/>
            <person name="Kobayashi H."/>
            <person name="Maekawa T."/>
        </authorList>
    </citation>
    <scope>NUCLEOTIDE SEQUENCE [LARGE SCALE GENOMIC DNA]</scope>
    <source>
        <strain evidence="1 2">SIID29052-01</strain>
    </source>
</reference>
<sequence>MPPARKPPRKGVPGCRRAVKLLDEKVMDVLESLLDADDDKVRLAAAKEIKEIARQVPDEEPDAQARQPGRVFLVTGIDRKPGE</sequence>
<dbReference type="EMBL" id="BLTE01000005">
    <property type="protein sequence ID" value="GFK93542.1"/>
    <property type="molecule type" value="Genomic_DNA"/>
</dbReference>
<protein>
    <recommendedName>
        <fullName evidence="3">HEAT repeat domain-containing protein</fullName>
    </recommendedName>
</protein>